<dbReference type="RefSeq" id="WP_003869971.1">
    <property type="nucleotide sequence ID" value="NZ_FNBS01000013.1"/>
</dbReference>
<reference evidence="1 2" key="1">
    <citation type="submission" date="2016-10" db="EMBL/GenBank/DDBJ databases">
        <authorList>
            <person name="de Groot N.N."/>
        </authorList>
    </citation>
    <scope>NUCLEOTIDE SEQUENCE [LARGE SCALE GENOMIC DNA]</scope>
    <source>
        <strain evidence="1 2">DSM 569</strain>
    </source>
</reference>
<protein>
    <submittedName>
        <fullName evidence="1">Uncharacterized protein</fullName>
    </submittedName>
</protein>
<dbReference type="EMBL" id="FNBS01000013">
    <property type="protein sequence ID" value="SDF45438.1"/>
    <property type="molecule type" value="Genomic_DNA"/>
</dbReference>
<gene>
    <name evidence="1" type="ORF">SAMN04244560_00762</name>
</gene>
<sequence>MREIEYLLDLAEIKDTEYKNLLALLSLIDLLVEKGIITRSELAQKSKEIAKIKTAL</sequence>
<evidence type="ECO:0000313" key="2">
    <source>
        <dbReference type="Proteomes" id="UP000183404"/>
    </source>
</evidence>
<proteinExistence type="predicted"/>
<dbReference type="Proteomes" id="UP000183404">
    <property type="component" value="Unassembled WGS sequence"/>
</dbReference>
<accession>A0A1G7L7J3</accession>
<dbReference type="AlphaFoldDB" id="A0A1G7L7J3"/>
<name>A0A1G7L7J3_THETY</name>
<evidence type="ECO:0000313" key="1">
    <source>
        <dbReference type="EMBL" id="SDF45438.1"/>
    </source>
</evidence>
<organism evidence="1 2">
    <name type="scientific">Thermoanaerobacter thermohydrosulfuricus</name>
    <name type="common">Clostridium thermohydrosulfuricum</name>
    <dbReference type="NCBI Taxonomy" id="1516"/>
    <lineage>
        <taxon>Bacteria</taxon>
        <taxon>Bacillati</taxon>
        <taxon>Bacillota</taxon>
        <taxon>Clostridia</taxon>
        <taxon>Thermoanaerobacterales</taxon>
        <taxon>Thermoanaerobacteraceae</taxon>
        <taxon>Thermoanaerobacter</taxon>
    </lineage>
</organism>